<dbReference type="SMART" id="SM00823">
    <property type="entry name" value="PKS_PP"/>
    <property type="match status" value="1"/>
</dbReference>
<dbReference type="InterPro" id="IPR009081">
    <property type="entry name" value="PP-bd_ACP"/>
</dbReference>
<keyword evidence="5" id="KW-1185">Reference proteome</keyword>
<sequence>MKLEKEYIVSFILDRASELTKTSREQLIGDTALASIGVDSLYAVLICGRLEDHFGIEIEPILMFEHRTANEVADALLKMAQPV</sequence>
<dbReference type="AlphaFoldDB" id="Q2SG82"/>
<gene>
    <name evidence="4" type="ordered locus">HCH_03602</name>
</gene>
<accession>Q2SG82</accession>
<proteinExistence type="predicted"/>
<dbReference type="KEGG" id="hch:HCH_03602"/>
<dbReference type="eggNOG" id="COG0236">
    <property type="taxonomic scope" value="Bacteria"/>
</dbReference>
<dbReference type="Pfam" id="PF00550">
    <property type="entry name" value="PP-binding"/>
    <property type="match status" value="1"/>
</dbReference>
<dbReference type="HOGENOM" id="CLU_157807_1_0_6"/>
<dbReference type="STRING" id="349521.HCH_03602"/>
<keyword evidence="1" id="KW-0596">Phosphopantetheine</keyword>
<dbReference type="InterPro" id="IPR036736">
    <property type="entry name" value="ACP-like_sf"/>
</dbReference>
<dbReference type="OrthoDB" id="9023404at2"/>
<evidence type="ECO:0000313" key="4">
    <source>
        <dbReference type="EMBL" id="ABC30342.1"/>
    </source>
</evidence>
<evidence type="ECO:0000256" key="2">
    <source>
        <dbReference type="ARBA" id="ARBA00022553"/>
    </source>
</evidence>
<evidence type="ECO:0000313" key="5">
    <source>
        <dbReference type="Proteomes" id="UP000000238"/>
    </source>
</evidence>
<dbReference type="SUPFAM" id="SSF47336">
    <property type="entry name" value="ACP-like"/>
    <property type="match status" value="1"/>
</dbReference>
<protein>
    <submittedName>
        <fullName evidence="4">Polyketide synthase modules and related protein</fullName>
    </submittedName>
</protein>
<feature type="domain" description="Carrier" evidence="3">
    <location>
        <begin position="3"/>
        <end position="80"/>
    </location>
</feature>
<organism evidence="4 5">
    <name type="scientific">Hahella chejuensis (strain KCTC 2396)</name>
    <dbReference type="NCBI Taxonomy" id="349521"/>
    <lineage>
        <taxon>Bacteria</taxon>
        <taxon>Pseudomonadati</taxon>
        <taxon>Pseudomonadota</taxon>
        <taxon>Gammaproteobacteria</taxon>
        <taxon>Oceanospirillales</taxon>
        <taxon>Hahellaceae</taxon>
        <taxon>Hahella</taxon>
    </lineage>
</organism>
<name>Q2SG82_HAHCH</name>
<evidence type="ECO:0000256" key="1">
    <source>
        <dbReference type="ARBA" id="ARBA00022450"/>
    </source>
</evidence>
<dbReference type="GO" id="GO:0031177">
    <property type="term" value="F:phosphopantetheine binding"/>
    <property type="evidence" value="ECO:0007669"/>
    <property type="project" value="InterPro"/>
</dbReference>
<dbReference type="InterPro" id="IPR020806">
    <property type="entry name" value="PKS_PP-bd"/>
</dbReference>
<keyword evidence="2" id="KW-0597">Phosphoprotein</keyword>
<reference evidence="4 5" key="1">
    <citation type="journal article" date="2005" name="Nucleic Acids Res.">
        <title>Genomic blueprint of Hahella chejuensis, a marine microbe producing an algicidal agent.</title>
        <authorList>
            <person name="Jeong H."/>
            <person name="Yim J.H."/>
            <person name="Lee C."/>
            <person name="Choi S.-H."/>
            <person name="Park Y.K."/>
            <person name="Yoon S.H."/>
            <person name="Hur C.-G."/>
            <person name="Kang H.-Y."/>
            <person name="Kim D."/>
            <person name="Lee H.H."/>
            <person name="Park K.H."/>
            <person name="Park S.-H."/>
            <person name="Park H.-S."/>
            <person name="Lee H.K."/>
            <person name="Oh T.K."/>
            <person name="Kim J.F."/>
        </authorList>
    </citation>
    <scope>NUCLEOTIDE SEQUENCE [LARGE SCALE GENOMIC DNA]</scope>
    <source>
        <strain evidence="4 5">KCTC 2396</strain>
    </source>
</reference>
<evidence type="ECO:0000259" key="3">
    <source>
        <dbReference type="PROSITE" id="PS50075"/>
    </source>
</evidence>
<dbReference type="EMBL" id="CP000155">
    <property type="protein sequence ID" value="ABC30342.1"/>
    <property type="molecule type" value="Genomic_DNA"/>
</dbReference>
<dbReference type="RefSeq" id="WP_011397410.1">
    <property type="nucleotide sequence ID" value="NC_007645.1"/>
</dbReference>
<dbReference type="Proteomes" id="UP000000238">
    <property type="component" value="Chromosome"/>
</dbReference>
<dbReference type="Gene3D" id="1.10.1200.10">
    <property type="entry name" value="ACP-like"/>
    <property type="match status" value="1"/>
</dbReference>
<dbReference type="PROSITE" id="PS50075">
    <property type="entry name" value="CARRIER"/>
    <property type="match status" value="1"/>
</dbReference>